<reference evidence="1" key="1">
    <citation type="submission" date="2020-03" db="EMBL/GenBank/DDBJ databases">
        <title>The deep terrestrial virosphere.</title>
        <authorList>
            <person name="Holmfeldt K."/>
            <person name="Nilsson E."/>
            <person name="Simone D."/>
            <person name="Lopez-Fernandez M."/>
            <person name="Wu X."/>
            <person name="de Brujin I."/>
            <person name="Lundin D."/>
            <person name="Andersson A."/>
            <person name="Bertilsson S."/>
            <person name="Dopson M."/>
        </authorList>
    </citation>
    <scope>NUCLEOTIDE SEQUENCE</scope>
    <source>
        <strain evidence="1">MM415A00479</strain>
    </source>
</reference>
<dbReference type="AlphaFoldDB" id="A0A6M3KKB0"/>
<accession>A0A6M3KKB0</accession>
<dbReference type="EMBL" id="MT142472">
    <property type="protein sequence ID" value="QJA81845.1"/>
    <property type="molecule type" value="Genomic_DNA"/>
</dbReference>
<gene>
    <name evidence="1" type="ORF">MM415A00479_0004</name>
</gene>
<name>A0A6M3KKB0_9ZZZZ</name>
<sequence length="258" mass="26903">MPFAIAGSLTGSAPIIRTFFVGETVYEGCLVSSQTNDTSGGTGGVVLADVASEAHENDQPILGICVGVVDESRAYSSTYYGNGSTYTTTQATIASTGTPRVKVALAIPWVTLIKGPIYNAAYGTALTEQTVTTASSGGVTITAANNAITDIADDYAYAYCRKGANRGHYRVVTTSTSTTVNTVVVPFPYGIALGDVFVIASCVPEFGGLDIPATANCIDGNNNIDAYYDVYYHEINLEESGKEYAVFSLLPKACSLGA</sequence>
<evidence type="ECO:0000313" key="1">
    <source>
        <dbReference type="EMBL" id="QJA81845.1"/>
    </source>
</evidence>
<proteinExistence type="predicted"/>
<protein>
    <submittedName>
        <fullName evidence="1">Uncharacterized protein</fullName>
    </submittedName>
</protein>
<organism evidence="1">
    <name type="scientific">viral metagenome</name>
    <dbReference type="NCBI Taxonomy" id="1070528"/>
    <lineage>
        <taxon>unclassified sequences</taxon>
        <taxon>metagenomes</taxon>
        <taxon>organismal metagenomes</taxon>
    </lineage>
</organism>